<comment type="caution">
    <text evidence="9">The sequence shown here is derived from an EMBL/GenBank/DDBJ whole genome shotgun (WGS) entry which is preliminary data.</text>
</comment>
<dbReference type="GO" id="GO:0016020">
    <property type="term" value="C:membrane"/>
    <property type="evidence" value="ECO:0007669"/>
    <property type="project" value="UniProtKB-SubCell"/>
</dbReference>
<dbReference type="GO" id="GO:0020037">
    <property type="term" value="F:heme binding"/>
    <property type="evidence" value="ECO:0007669"/>
    <property type="project" value="InterPro"/>
</dbReference>
<feature type="transmembrane region" description="Helical" evidence="7">
    <location>
        <begin position="239"/>
        <end position="261"/>
    </location>
</feature>
<dbReference type="Pfam" id="PF00067">
    <property type="entry name" value="p450"/>
    <property type="match status" value="1"/>
</dbReference>
<keyword evidence="2 7" id="KW-0812">Transmembrane</keyword>
<sequence length="888" mass="98206">MNHTPPPSDKHDNGDEKEGYQPRQTSDSFAVEEPLHRPSTKRGLTARHALFIAWGGTVGTGLFITTGKTLATGGPAFLVGSYVFVSVLVYFILTGVVEMATFLPVRGGSMSRYSDRFVSNSLGFAMGWLHVYAFAILVPFELTACAMLVDFWQPGINSAVWISILLVLQVILNVLPVRYYGEAEFVFTGVKLATIVGLMLLSFVLFWGGGPDRHRLGFHYWKDPGAANTLILEGDAGRLVAAVATVISCILPFTFTPEMVIGTAAEIKDPRKNVPRVAKHFTWRLVVLFVGSVIGISVICPSNASNLTSGSDAVASPWVAGIRQAGIGGLDSVINAMDAKAYGGNDWLGHHWHQIKDQEHAGPLLTTVVVVLLTYVLYTVMYATDIPHIQGMPEIPGAIPIFGHLLKLGDDHATVCEKWWRQYNHSVFQVKLGNTRAVVVNSFDDCKKMLLGNQNAVIDRPKLYTFHGVISSTQGFTIGSSPWDESCKKKRKAAGTAMSRPALRNYYPMLDLESYCILRDMKTDSVNGQVEIDVRPYIQRYALNTTLTLCYGIRMDAVYDDLLREILHVGSAISLLRSASENLQDYIPALRYLPNNEKNARSKELRERRDAYLDHLLNKVREMIKNGTDKPCISAAILKDEETKLSGVEVSSICLSLVSGGFETIPGTLTSCIGSLSTEEGQAWQDRAYEDIKRHYPDIRDAWTDCFKAETIPYINAIVKEAGRYYTVSSMSLPRRTVSEINWNGAIIPPKTMILINAQAGNHDVDHFGSDAGTFGPERWLKTLDPPTEADINGLGHLSFGTGSRACSGQFMASRLLYSALVRILSSYKIVASKESPPNTDYVEYNQFKTALVAIPKEFKVKLIPRDTATTAEILDLAEHRTREHYKE</sequence>
<comment type="cofactor">
    <cofactor evidence="5">
        <name>heme</name>
        <dbReference type="ChEBI" id="CHEBI:30413"/>
    </cofactor>
</comment>
<dbReference type="GO" id="GO:0004497">
    <property type="term" value="F:monooxygenase activity"/>
    <property type="evidence" value="ECO:0007669"/>
    <property type="project" value="InterPro"/>
</dbReference>
<keyword evidence="10" id="KW-1185">Reference proteome</keyword>
<name>A0AAE8MVW9_9PEZI</name>
<feature type="transmembrane region" description="Helical" evidence="7">
    <location>
        <begin position="281"/>
        <end position="299"/>
    </location>
</feature>
<feature type="transmembrane region" description="Helical" evidence="7">
    <location>
        <begin position="76"/>
        <end position="105"/>
    </location>
</feature>
<evidence type="ECO:0000256" key="5">
    <source>
        <dbReference type="PIRSR" id="PIRSR602401-1"/>
    </source>
</evidence>
<dbReference type="GO" id="GO:0005506">
    <property type="term" value="F:iron ion binding"/>
    <property type="evidence" value="ECO:0007669"/>
    <property type="project" value="InterPro"/>
</dbReference>
<feature type="transmembrane region" description="Helical" evidence="7">
    <location>
        <begin position="160"/>
        <end position="180"/>
    </location>
</feature>
<evidence type="ECO:0000313" key="10">
    <source>
        <dbReference type="Proteomes" id="UP001187682"/>
    </source>
</evidence>
<keyword evidence="5" id="KW-0349">Heme</keyword>
<gene>
    <name evidence="9" type="ORF">DNG_03220</name>
</gene>
<proteinExistence type="predicted"/>
<dbReference type="Proteomes" id="UP001187682">
    <property type="component" value="Unassembled WGS sequence"/>
</dbReference>
<dbReference type="EMBL" id="ONZQ02000003">
    <property type="protein sequence ID" value="SPO00375.1"/>
    <property type="molecule type" value="Genomic_DNA"/>
</dbReference>
<protein>
    <submittedName>
        <fullName evidence="9">Related to cytochrome P450 phenylacetate 2-hydroxylase</fullName>
    </submittedName>
</protein>
<dbReference type="SUPFAM" id="SSF48264">
    <property type="entry name" value="Cytochrome P450"/>
    <property type="match status" value="1"/>
</dbReference>
<accession>A0AAE8MVW9</accession>
<dbReference type="Gene3D" id="1.20.1740.10">
    <property type="entry name" value="Amino acid/polyamine transporter I"/>
    <property type="match status" value="1"/>
</dbReference>
<dbReference type="Pfam" id="PF00324">
    <property type="entry name" value="AA_permease"/>
    <property type="match status" value="1"/>
</dbReference>
<feature type="transmembrane region" description="Helical" evidence="7">
    <location>
        <begin position="44"/>
        <end position="64"/>
    </location>
</feature>
<dbReference type="PANTHER" id="PTHR43341">
    <property type="entry name" value="AMINO ACID PERMEASE"/>
    <property type="match status" value="1"/>
</dbReference>
<evidence type="ECO:0000313" key="9">
    <source>
        <dbReference type="EMBL" id="SPO00375.1"/>
    </source>
</evidence>
<keyword evidence="5" id="KW-0479">Metal-binding</keyword>
<dbReference type="AlphaFoldDB" id="A0AAE8MVW9"/>
<dbReference type="InterPro" id="IPR050524">
    <property type="entry name" value="APC_YAT"/>
</dbReference>
<keyword evidence="5" id="KW-0408">Iron</keyword>
<feature type="domain" description="Amino acid permease/ SLC12A" evidence="8">
    <location>
        <begin position="48"/>
        <end position="336"/>
    </location>
</feature>
<evidence type="ECO:0000259" key="8">
    <source>
        <dbReference type="Pfam" id="PF00324"/>
    </source>
</evidence>
<feature type="transmembrane region" description="Helical" evidence="7">
    <location>
        <begin position="117"/>
        <end position="140"/>
    </location>
</feature>
<dbReference type="Gene3D" id="1.10.630.10">
    <property type="entry name" value="Cytochrome P450"/>
    <property type="match status" value="1"/>
</dbReference>
<evidence type="ECO:0000256" key="4">
    <source>
        <dbReference type="ARBA" id="ARBA00023136"/>
    </source>
</evidence>
<feature type="binding site" description="axial binding residue" evidence="5">
    <location>
        <position position="807"/>
    </location>
    <ligand>
        <name>heme</name>
        <dbReference type="ChEBI" id="CHEBI:30413"/>
    </ligand>
    <ligandPart>
        <name>Fe</name>
        <dbReference type="ChEBI" id="CHEBI:18248"/>
    </ligandPart>
</feature>
<evidence type="ECO:0000256" key="1">
    <source>
        <dbReference type="ARBA" id="ARBA00004141"/>
    </source>
</evidence>
<dbReference type="InterPro" id="IPR004841">
    <property type="entry name" value="AA-permease/SLC12A_dom"/>
</dbReference>
<dbReference type="InterPro" id="IPR001128">
    <property type="entry name" value="Cyt_P450"/>
</dbReference>
<keyword evidence="3 7" id="KW-1133">Transmembrane helix</keyword>
<dbReference type="GO" id="GO:0016705">
    <property type="term" value="F:oxidoreductase activity, acting on paired donors, with incorporation or reduction of molecular oxygen"/>
    <property type="evidence" value="ECO:0007669"/>
    <property type="project" value="InterPro"/>
</dbReference>
<dbReference type="PANTHER" id="PTHR43341:SF38">
    <property type="entry name" value="PROLINE TRANSPORTER (EUROFUNG)"/>
    <property type="match status" value="1"/>
</dbReference>
<feature type="transmembrane region" description="Helical" evidence="7">
    <location>
        <begin position="192"/>
        <end position="210"/>
    </location>
</feature>
<comment type="subcellular location">
    <subcellularLocation>
        <location evidence="1">Membrane</location>
        <topology evidence="1">Multi-pass membrane protein</topology>
    </subcellularLocation>
</comment>
<dbReference type="InterPro" id="IPR036396">
    <property type="entry name" value="Cyt_P450_sf"/>
</dbReference>
<evidence type="ECO:0000256" key="7">
    <source>
        <dbReference type="SAM" id="Phobius"/>
    </source>
</evidence>
<dbReference type="PRINTS" id="PR00463">
    <property type="entry name" value="EP450I"/>
</dbReference>
<dbReference type="InterPro" id="IPR002401">
    <property type="entry name" value="Cyt_P450_E_grp-I"/>
</dbReference>
<dbReference type="GO" id="GO:0015171">
    <property type="term" value="F:amino acid transmembrane transporter activity"/>
    <property type="evidence" value="ECO:0007669"/>
    <property type="project" value="TreeGrafter"/>
</dbReference>
<evidence type="ECO:0000256" key="2">
    <source>
        <dbReference type="ARBA" id="ARBA00022692"/>
    </source>
</evidence>
<reference evidence="9" key="1">
    <citation type="submission" date="2018-03" db="EMBL/GenBank/DDBJ databases">
        <authorList>
            <person name="Guldener U."/>
        </authorList>
    </citation>
    <scope>NUCLEOTIDE SEQUENCE</scope>
</reference>
<keyword evidence="4 7" id="KW-0472">Membrane</keyword>
<feature type="region of interest" description="Disordered" evidence="6">
    <location>
        <begin position="1"/>
        <end position="41"/>
    </location>
</feature>
<evidence type="ECO:0000256" key="6">
    <source>
        <dbReference type="SAM" id="MobiDB-lite"/>
    </source>
</evidence>
<dbReference type="CDD" id="cd11066">
    <property type="entry name" value="CYP_PhacA-like"/>
    <property type="match status" value="1"/>
</dbReference>
<organism evidence="9 10">
    <name type="scientific">Cephalotrichum gorgonifer</name>
    <dbReference type="NCBI Taxonomy" id="2041049"/>
    <lineage>
        <taxon>Eukaryota</taxon>
        <taxon>Fungi</taxon>
        <taxon>Dikarya</taxon>
        <taxon>Ascomycota</taxon>
        <taxon>Pezizomycotina</taxon>
        <taxon>Sordariomycetes</taxon>
        <taxon>Hypocreomycetidae</taxon>
        <taxon>Microascales</taxon>
        <taxon>Microascaceae</taxon>
        <taxon>Cephalotrichum</taxon>
    </lineage>
</organism>
<feature type="compositionally biased region" description="Basic and acidic residues" evidence="6">
    <location>
        <begin position="8"/>
        <end position="20"/>
    </location>
</feature>
<evidence type="ECO:0000256" key="3">
    <source>
        <dbReference type="ARBA" id="ARBA00022989"/>
    </source>
</evidence>